<dbReference type="RefSeq" id="WP_257316053.1">
    <property type="nucleotide sequence ID" value="NZ_JANFDG010000016.1"/>
</dbReference>
<dbReference type="Gene3D" id="2.80.20.10">
    <property type="entry name" value="Tail fiber receptor-binding protein"/>
    <property type="match status" value="1"/>
</dbReference>
<protein>
    <recommendedName>
        <fullName evidence="1">Major tropism determinant second domain-containing protein</fullName>
    </recommendedName>
</protein>
<feature type="domain" description="Major tropism determinant second" evidence="1">
    <location>
        <begin position="24"/>
        <end position="121"/>
    </location>
</feature>
<organism evidence="2 3">
    <name type="scientific">Shinella pollutisoli</name>
    <dbReference type="NCBI Taxonomy" id="2250594"/>
    <lineage>
        <taxon>Bacteria</taxon>
        <taxon>Pseudomonadati</taxon>
        <taxon>Pseudomonadota</taxon>
        <taxon>Alphaproteobacteria</taxon>
        <taxon>Hyphomicrobiales</taxon>
        <taxon>Rhizobiaceae</taxon>
        <taxon>Shinella</taxon>
    </lineage>
</organism>
<reference evidence="3" key="1">
    <citation type="journal article" date="2019" name="Int. J. Syst. Evol. Microbiol.">
        <title>The Global Catalogue of Microorganisms (GCM) 10K type strain sequencing project: providing services to taxonomists for standard genome sequencing and annotation.</title>
        <authorList>
            <consortium name="The Broad Institute Genomics Platform"/>
            <consortium name="The Broad Institute Genome Sequencing Center for Infectious Disease"/>
            <person name="Wu L."/>
            <person name="Ma J."/>
        </authorList>
    </citation>
    <scope>NUCLEOTIDE SEQUENCE [LARGE SCALE GENOMIC DNA]</scope>
    <source>
        <strain evidence="3">KCTC 52677</strain>
    </source>
</reference>
<evidence type="ECO:0000313" key="3">
    <source>
        <dbReference type="Proteomes" id="UP001595377"/>
    </source>
</evidence>
<gene>
    <name evidence="2" type="ORF">ACFOHH_00210</name>
</gene>
<accession>A0ABV7DA23</accession>
<proteinExistence type="predicted"/>
<comment type="caution">
    <text evidence="2">The sequence shown here is derived from an EMBL/GenBank/DDBJ whole genome shotgun (WGS) entry which is preliminary data.</text>
</comment>
<dbReference type="SUPFAM" id="SSF56436">
    <property type="entry name" value="C-type lectin-like"/>
    <property type="match status" value="1"/>
</dbReference>
<sequence length="317" mass="33324">MTAAAAVKQNTVSIERADLTLPILVATGRTTIAIRAGTVIAIDDARHAFEDETPVAGALVAGSDYGVGLDGDGRPYAVRLGEVNPLDAGWIGGFHYAPGGNATGRAGGDTTPAINPCSIWDRDFRPACPDPRGMALVDTGTTRIWADIYLLGTEHLKQGTSRHGATIADGRSRPVRVNGKGVYPRLDYATAVEIYAHHGKRLLGAEEFFAAAFGVEERCSRGVEPETTGELTGGAHRFISQAGLFDVTGTMWQWGTDGDPDNPRASGFGGSWVNGSGAGSRCAGLDCWVDFSLVNLSARGACDHLNPERLRDSANAA</sequence>
<dbReference type="SUPFAM" id="SSF141658">
    <property type="entry name" value="Bacteriophage trimeric proteins domain"/>
    <property type="match status" value="1"/>
</dbReference>
<dbReference type="EMBL" id="JBHRSP010000001">
    <property type="protein sequence ID" value="MFC3071522.1"/>
    <property type="molecule type" value="Genomic_DNA"/>
</dbReference>
<evidence type="ECO:0000313" key="2">
    <source>
        <dbReference type="EMBL" id="MFC3071522.1"/>
    </source>
</evidence>
<dbReference type="Gene3D" id="3.90.1580.10">
    <property type="entry name" value="paralog of FGE (formylglycine-generating enzyme)"/>
    <property type="match status" value="1"/>
</dbReference>
<dbReference type="Proteomes" id="UP001595377">
    <property type="component" value="Unassembled WGS sequence"/>
</dbReference>
<dbReference type="InterPro" id="IPR042095">
    <property type="entry name" value="SUMF_sf"/>
</dbReference>
<dbReference type="Pfam" id="PF21916">
    <property type="entry name" value="mtd_2nd"/>
    <property type="match status" value="1"/>
</dbReference>
<evidence type="ECO:0000259" key="1">
    <source>
        <dbReference type="Pfam" id="PF21916"/>
    </source>
</evidence>
<keyword evidence="3" id="KW-1185">Reference proteome</keyword>
<name>A0ABV7DA23_9HYPH</name>
<dbReference type="InterPro" id="IPR054114">
    <property type="entry name" value="Mtd_2nd"/>
</dbReference>
<dbReference type="InterPro" id="IPR016187">
    <property type="entry name" value="CTDL_fold"/>
</dbReference>